<evidence type="ECO:0000256" key="9">
    <source>
        <dbReference type="SAM" id="Phobius"/>
    </source>
</evidence>
<gene>
    <name evidence="10" type="primary">bioY2</name>
    <name evidence="10" type="ORF">D8787_10045</name>
</gene>
<evidence type="ECO:0000313" key="10">
    <source>
        <dbReference type="EMBL" id="RSJ99720.1"/>
    </source>
</evidence>
<dbReference type="AlphaFoldDB" id="A0A3R9L1E3"/>
<name>A0A3R9L1E3_STRMT</name>
<evidence type="ECO:0000256" key="2">
    <source>
        <dbReference type="ARBA" id="ARBA00010692"/>
    </source>
</evidence>
<dbReference type="GO" id="GO:0015225">
    <property type="term" value="F:biotin transmembrane transporter activity"/>
    <property type="evidence" value="ECO:0007669"/>
    <property type="project" value="UniProtKB-UniRule"/>
</dbReference>
<dbReference type="GO" id="GO:0005886">
    <property type="term" value="C:plasma membrane"/>
    <property type="evidence" value="ECO:0007669"/>
    <property type="project" value="UniProtKB-SubCell"/>
</dbReference>
<feature type="transmembrane region" description="Helical" evidence="9">
    <location>
        <begin position="51"/>
        <end position="70"/>
    </location>
</feature>
<dbReference type="PANTHER" id="PTHR34295">
    <property type="entry name" value="BIOTIN TRANSPORTER BIOY"/>
    <property type="match status" value="1"/>
</dbReference>
<dbReference type="Gene3D" id="1.10.1760.20">
    <property type="match status" value="1"/>
</dbReference>
<protein>
    <recommendedName>
        <fullName evidence="8">Biotin transporter</fullName>
    </recommendedName>
</protein>
<dbReference type="PANTHER" id="PTHR34295:SF4">
    <property type="entry name" value="BIOTIN TRANSPORTER BIOY-RELATED"/>
    <property type="match status" value="1"/>
</dbReference>
<sequence length="182" mass="19216">MKKAHVYAIPAVGAALIAVLAQISLPIGPVPFTLQNFAIGLIATVFRPREAVLSVGLYLLLGAIGLPVFAGGGAGFHALIGPTAGYLWFYLVYSGLTSSLTNSDSGFVRIFLANLLGDTLVFVGGIIGLYFLAGMPFEKALVVGVFPFIIPDLGKIIAISFISRPLLQRLKNQAYFAKSSRG</sequence>
<evidence type="ECO:0000256" key="4">
    <source>
        <dbReference type="ARBA" id="ARBA00022475"/>
    </source>
</evidence>
<dbReference type="InterPro" id="IPR003784">
    <property type="entry name" value="BioY"/>
</dbReference>
<keyword evidence="5 9" id="KW-0812">Transmembrane</keyword>
<comment type="similarity">
    <text evidence="2 8">Belongs to the BioY family.</text>
</comment>
<evidence type="ECO:0000256" key="8">
    <source>
        <dbReference type="PIRNR" id="PIRNR016661"/>
    </source>
</evidence>
<feature type="transmembrane region" description="Helical" evidence="9">
    <location>
        <begin position="76"/>
        <end position="96"/>
    </location>
</feature>
<feature type="transmembrane region" description="Helical" evidence="9">
    <location>
        <begin position="139"/>
        <end position="162"/>
    </location>
</feature>
<keyword evidence="4 8" id="KW-1003">Cell membrane</keyword>
<dbReference type="Proteomes" id="UP000277819">
    <property type="component" value="Unassembled WGS sequence"/>
</dbReference>
<evidence type="ECO:0000256" key="5">
    <source>
        <dbReference type="ARBA" id="ARBA00022692"/>
    </source>
</evidence>
<reference evidence="10 11" key="1">
    <citation type="submission" date="2018-11" db="EMBL/GenBank/DDBJ databases">
        <title>Species Designations Belie Phenotypic and Genotypic Heterogeneity in Oral Streptococci.</title>
        <authorList>
            <person name="Velsko I."/>
        </authorList>
    </citation>
    <scope>NUCLEOTIDE SEQUENCE [LARGE SCALE GENOMIC DNA]</scope>
    <source>
        <strain evidence="10 11">BCC17</strain>
    </source>
</reference>
<keyword evidence="6 9" id="KW-1133">Transmembrane helix</keyword>
<dbReference type="EMBL" id="RJPX01000062">
    <property type="protein sequence ID" value="RSJ99720.1"/>
    <property type="molecule type" value="Genomic_DNA"/>
</dbReference>
<dbReference type="RefSeq" id="WP_125423784.1">
    <property type="nucleotide sequence ID" value="NZ_RJPX01000062.1"/>
</dbReference>
<keyword evidence="7 8" id="KW-0472">Membrane</keyword>
<feature type="transmembrane region" description="Helical" evidence="9">
    <location>
        <begin position="108"/>
        <end position="133"/>
    </location>
</feature>
<evidence type="ECO:0000256" key="3">
    <source>
        <dbReference type="ARBA" id="ARBA00022448"/>
    </source>
</evidence>
<dbReference type="Pfam" id="PF02632">
    <property type="entry name" value="BioY"/>
    <property type="match status" value="1"/>
</dbReference>
<dbReference type="PIRSF" id="PIRSF016661">
    <property type="entry name" value="BioY"/>
    <property type="match status" value="1"/>
</dbReference>
<comment type="caution">
    <text evidence="10">The sequence shown here is derived from an EMBL/GenBank/DDBJ whole genome shotgun (WGS) entry which is preliminary data.</text>
</comment>
<accession>A0A3R9L1E3</accession>
<feature type="transmembrane region" description="Helical" evidence="9">
    <location>
        <begin position="6"/>
        <end position="30"/>
    </location>
</feature>
<organism evidence="10 11">
    <name type="scientific">Streptococcus mitis</name>
    <dbReference type="NCBI Taxonomy" id="28037"/>
    <lineage>
        <taxon>Bacteria</taxon>
        <taxon>Bacillati</taxon>
        <taxon>Bacillota</taxon>
        <taxon>Bacilli</taxon>
        <taxon>Lactobacillales</taxon>
        <taxon>Streptococcaceae</taxon>
        <taxon>Streptococcus</taxon>
        <taxon>Streptococcus mitis group</taxon>
    </lineage>
</organism>
<evidence type="ECO:0000256" key="1">
    <source>
        <dbReference type="ARBA" id="ARBA00004651"/>
    </source>
</evidence>
<evidence type="ECO:0000256" key="7">
    <source>
        <dbReference type="ARBA" id="ARBA00023136"/>
    </source>
</evidence>
<keyword evidence="3 8" id="KW-0813">Transport</keyword>
<evidence type="ECO:0000256" key="6">
    <source>
        <dbReference type="ARBA" id="ARBA00022989"/>
    </source>
</evidence>
<comment type="subcellular location">
    <subcellularLocation>
        <location evidence="1 8">Cell membrane</location>
        <topology evidence="1 8">Multi-pass membrane protein</topology>
    </subcellularLocation>
</comment>
<proteinExistence type="inferred from homology"/>
<evidence type="ECO:0000313" key="11">
    <source>
        <dbReference type="Proteomes" id="UP000277819"/>
    </source>
</evidence>